<name>A0A4S3ZP41_9HYPH</name>
<comment type="subcellular location">
    <subcellularLocation>
        <location evidence="1">Cell membrane</location>
        <topology evidence="1">Multi-pass membrane protein</topology>
    </subcellularLocation>
</comment>
<keyword evidence="5 6" id="KW-0472">Membrane</keyword>
<dbReference type="EMBL" id="SSOA01000014">
    <property type="protein sequence ID" value="THF47253.1"/>
    <property type="molecule type" value="Genomic_DNA"/>
</dbReference>
<feature type="transmembrane region" description="Helical" evidence="6">
    <location>
        <begin position="41"/>
        <end position="69"/>
    </location>
</feature>
<dbReference type="RefSeq" id="WP_190237090.1">
    <property type="nucleotide sequence ID" value="NZ_SSOA01000014.1"/>
</dbReference>
<keyword evidence="2" id="KW-1003">Cell membrane</keyword>
<evidence type="ECO:0000256" key="2">
    <source>
        <dbReference type="ARBA" id="ARBA00022475"/>
    </source>
</evidence>
<feature type="transmembrane region" description="Helical" evidence="6">
    <location>
        <begin position="182"/>
        <end position="205"/>
    </location>
</feature>
<organism evidence="7 8">
    <name type="scientific">Allorhizobium terrae</name>
    <dbReference type="NCBI Taxonomy" id="1848972"/>
    <lineage>
        <taxon>Bacteria</taxon>
        <taxon>Pseudomonadati</taxon>
        <taxon>Pseudomonadota</taxon>
        <taxon>Alphaproteobacteria</taxon>
        <taxon>Hyphomicrobiales</taxon>
        <taxon>Rhizobiaceae</taxon>
        <taxon>Rhizobium/Agrobacterium group</taxon>
        <taxon>Allorhizobium</taxon>
    </lineage>
</organism>
<dbReference type="InterPro" id="IPR001123">
    <property type="entry name" value="LeuE-type"/>
</dbReference>
<feature type="transmembrane region" description="Helical" evidence="6">
    <location>
        <begin position="217"/>
        <end position="237"/>
    </location>
</feature>
<feature type="transmembrane region" description="Helical" evidence="6">
    <location>
        <begin position="7"/>
        <end position="29"/>
    </location>
</feature>
<keyword evidence="8" id="KW-1185">Reference proteome</keyword>
<evidence type="ECO:0000256" key="1">
    <source>
        <dbReference type="ARBA" id="ARBA00004651"/>
    </source>
</evidence>
<keyword evidence="3 6" id="KW-0812">Transmembrane</keyword>
<dbReference type="PANTHER" id="PTHR30086:SF20">
    <property type="entry name" value="ARGININE EXPORTER PROTEIN ARGO-RELATED"/>
    <property type="match status" value="1"/>
</dbReference>
<evidence type="ECO:0000256" key="5">
    <source>
        <dbReference type="ARBA" id="ARBA00023136"/>
    </source>
</evidence>
<dbReference type="AlphaFoldDB" id="A0A4S3ZP41"/>
<gene>
    <name evidence="7" type="ORF">E6C51_18530</name>
</gene>
<dbReference type="GO" id="GO:0005886">
    <property type="term" value="C:plasma membrane"/>
    <property type="evidence" value="ECO:0007669"/>
    <property type="project" value="UniProtKB-SubCell"/>
</dbReference>
<accession>A0A4S3ZP41</accession>
<keyword evidence="4 6" id="KW-1133">Transmembrane helix</keyword>
<evidence type="ECO:0000313" key="7">
    <source>
        <dbReference type="EMBL" id="THF47253.1"/>
    </source>
</evidence>
<evidence type="ECO:0000256" key="4">
    <source>
        <dbReference type="ARBA" id="ARBA00022989"/>
    </source>
</evidence>
<evidence type="ECO:0000256" key="6">
    <source>
        <dbReference type="SAM" id="Phobius"/>
    </source>
</evidence>
<comment type="caution">
    <text evidence="7">The sequence shown here is derived from an EMBL/GenBank/DDBJ whole genome shotgun (WGS) entry which is preliminary data.</text>
</comment>
<dbReference type="PANTHER" id="PTHR30086">
    <property type="entry name" value="ARGININE EXPORTER PROTEIN ARGO"/>
    <property type="match status" value="1"/>
</dbReference>
<dbReference type="Pfam" id="PF01810">
    <property type="entry name" value="LysE"/>
    <property type="match status" value="1"/>
</dbReference>
<evidence type="ECO:0000256" key="3">
    <source>
        <dbReference type="ARBA" id="ARBA00022692"/>
    </source>
</evidence>
<dbReference type="Proteomes" id="UP000310754">
    <property type="component" value="Unassembled WGS sequence"/>
</dbReference>
<protein>
    <submittedName>
        <fullName evidence="7">LysE family translocator</fullName>
    </submittedName>
</protein>
<evidence type="ECO:0000313" key="8">
    <source>
        <dbReference type="Proteomes" id="UP000310754"/>
    </source>
</evidence>
<proteinExistence type="predicted"/>
<reference evidence="7 8" key="1">
    <citation type="submission" date="2019-04" db="EMBL/GenBank/DDBJ databases">
        <title>Rhizobium terrae sp. nov., isolated from a paddy soil.</title>
        <authorList>
            <person name="Lin S.-Y."/>
            <person name="Hameed A."/>
            <person name="Huang H.-I."/>
            <person name="Young C.-C."/>
        </authorList>
    </citation>
    <scope>NUCLEOTIDE SEQUENCE [LARGE SCALE GENOMIC DNA]</scope>
    <source>
        <strain evidence="7 8">CC-HIH110</strain>
    </source>
</reference>
<sequence length="245" mass="26426">MFINFSLLSLYIITVITMIAIPGPVAILVTGAGLGGGPKRALVTILGTNLASLLLIGASMLMVTGLLVVDERVFDAIKLMGALYIAYLGYDMLRDTSKGPSLETLLHNSLNRNRFKVKIMQQIKSVTANLCAPYMAHGAVSFTRQSGGFLKGFGMCISNPKDIIFFASFFPQFLTITPNTHISIGVLTVVWIILDFSVLMSVYLLANRLLRPHLHHIVLRVSGALLLLIGLASAVMASSSDLSLS</sequence>
<dbReference type="GO" id="GO:0015171">
    <property type="term" value="F:amino acid transmembrane transporter activity"/>
    <property type="evidence" value="ECO:0007669"/>
    <property type="project" value="TreeGrafter"/>
</dbReference>
<feature type="transmembrane region" description="Helical" evidence="6">
    <location>
        <begin position="76"/>
        <end position="93"/>
    </location>
</feature>